<dbReference type="SMART" id="SM00530">
    <property type="entry name" value="HTH_XRE"/>
    <property type="match status" value="1"/>
</dbReference>
<evidence type="ECO:0000259" key="1">
    <source>
        <dbReference type="PROSITE" id="PS50943"/>
    </source>
</evidence>
<dbReference type="AlphaFoldDB" id="A0A1S7LIE5"/>
<dbReference type="SUPFAM" id="SSF47413">
    <property type="entry name" value="lambda repressor-like DNA-binding domains"/>
    <property type="match status" value="1"/>
</dbReference>
<dbReference type="SUPFAM" id="SSF51306">
    <property type="entry name" value="LexA/Signal peptidase"/>
    <property type="match status" value="1"/>
</dbReference>
<reference evidence="2" key="1">
    <citation type="submission" date="2015-04" db="EMBL/GenBank/DDBJ databases">
        <authorList>
            <person name="Syromyatnikov M.Y."/>
            <person name="Popov V.N."/>
        </authorList>
    </citation>
    <scope>NUCLEOTIDE SEQUENCE</scope>
    <source>
        <strain evidence="2">MO-1</strain>
    </source>
</reference>
<dbReference type="InterPro" id="IPR001387">
    <property type="entry name" value="Cro/C1-type_HTH"/>
</dbReference>
<feature type="domain" description="HTH cro/C1-type" evidence="1">
    <location>
        <begin position="22"/>
        <end position="76"/>
    </location>
</feature>
<proteinExistence type="predicted"/>
<dbReference type="PROSITE" id="PS50943">
    <property type="entry name" value="HTH_CROC1"/>
    <property type="match status" value="1"/>
</dbReference>
<dbReference type="InterPro" id="IPR036286">
    <property type="entry name" value="LexA/Signal_pep-like_sf"/>
</dbReference>
<protein>
    <recommendedName>
        <fullName evidence="1">HTH cro/C1-type domain-containing protein</fullName>
    </recommendedName>
</protein>
<dbReference type="CDD" id="cd00093">
    <property type="entry name" value="HTH_XRE"/>
    <property type="match status" value="1"/>
</dbReference>
<dbReference type="EMBL" id="LO017727">
    <property type="protein sequence ID" value="CRH05621.1"/>
    <property type="molecule type" value="Genomic_DNA"/>
</dbReference>
<dbReference type="Pfam" id="PF12844">
    <property type="entry name" value="HTH_19"/>
    <property type="match status" value="1"/>
</dbReference>
<sequence>MKVKIPHLQDPNRPHLDMGKRFAKARGDKGLTQLEVANQLGWARQKYAQYEVGVRSPRRRELAELCNLLEVTPGWILYGESGSSSSSPSAQRSCSSFPILGEPEAAERAIIDALYLQESWLEVHGLRSDNCSAMVVNDLGGGCAIPEGAVILARCNGKVVDGKPHVIAMDEQYLVRTLRLLPGKKAAVYKADNPEPDFTCSLNESSENITVIGRVAFVAHMGAV</sequence>
<organism evidence="2">
    <name type="scientific">Magnetococcus massalia (strain MO-1)</name>
    <dbReference type="NCBI Taxonomy" id="451514"/>
    <lineage>
        <taxon>Bacteria</taxon>
        <taxon>Pseudomonadati</taxon>
        <taxon>Pseudomonadota</taxon>
        <taxon>Magnetococcia</taxon>
        <taxon>Magnetococcales</taxon>
        <taxon>Magnetococcaceae</taxon>
        <taxon>Magnetococcus</taxon>
    </lineage>
</organism>
<dbReference type="InterPro" id="IPR010982">
    <property type="entry name" value="Lambda_DNA-bd_dom_sf"/>
</dbReference>
<gene>
    <name evidence="2" type="ORF">MAGMO_1431</name>
</gene>
<accession>A0A1S7LIE5</accession>
<name>A0A1S7LIE5_MAGMO</name>
<dbReference type="Gene3D" id="2.10.109.10">
    <property type="entry name" value="Umud Fragment, subunit A"/>
    <property type="match status" value="1"/>
</dbReference>
<dbReference type="Gene3D" id="1.10.260.40">
    <property type="entry name" value="lambda repressor-like DNA-binding domains"/>
    <property type="match status" value="1"/>
</dbReference>
<evidence type="ECO:0000313" key="2">
    <source>
        <dbReference type="EMBL" id="CRH05621.1"/>
    </source>
</evidence>
<dbReference type="GO" id="GO:0003677">
    <property type="term" value="F:DNA binding"/>
    <property type="evidence" value="ECO:0007669"/>
    <property type="project" value="InterPro"/>
</dbReference>